<reference evidence="1" key="1">
    <citation type="submission" date="2022-04" db="EMBL/GenBank/DDBJ databases">
        <title>Chromosome-scale genome assembly of Holotrichia oblita Faldermann.</title>
        <authorList>
            <person name="Rongchong L."/>
        </authorList>
    </citation>
    <scope>NUCLEOTIDE SEQUENCE</scope>
    <source>
        <strain evidence="1">81SQS9</strain>
    </source>
</reference>
<comment type="caution">
    <text evidence="1">The sequence shown here is derived from an EMBL/GenBank/DDBJ whole genome shotgun (WGS) entry which is preliminary data.</text>
</comment>
<name>A0ACB9SV88_HOLOL</name>
<evidence type="ECO:0000313" key="1">
    <source>
        <dbReference type="EMBL" id="KAI4458281.1"/>
    </source>
</evidence>
<keyword evidence="2" id="KW-1185">Reference proteome</keyword>
<evidence type="ECO:0000313" key="2">
    <source>
        <dbReference type="Proteomes" id="UP001056778"/>
    </source>
</evidence>
<accession>A0ACB9SV88</accession>
<proteinExistence type="predicted"/>
<dbReference type="Proteomes" id="UP001056778">
    <property type="component" value="Chromosome 7"/>
</dbReference>
<dbReference type="EMBL" id="CM043021">
    <property type="protein sequence ID" value="KAI4458281.1"/>
    <property type="molecule type" value="Genomic_DNA"/>
</dbReference>
<gene>
    <name evidence="1" type="ORF">MML48_7g00015573</name>
</gene>
<protein>
    <submittedName>
        <fullName evidence="1">Fasting-inducible integral membrane protein tm6p1-related</fullName>
    </submittedName>
</protein>
<sequence length="143" mass="16332">MFSIHMMGASMAFGLGTVYQILQTVICIRIYPTVGSKHINYYRIVISGCCFISSIITLVFAGISLLEFDGEDITKWTPKYAGYKAHVISAIAEWITVTLTMGYICTFTHEFRKVIVYEPEIEHTHEESIHEYNTNNSDSINRY</sequence>
<organism evidence="1 2">
    <name type="scientific">Holotrichia oblita</name>
    <name type="common">Chafer beetle</name>
    <dbReference type="NCBI Taxonomy" id="644536"/>
    <lineage>
        <taxon>Eukaryota</taxon>
        <taxon>Metazoa</taxon>
        <taxon>Ecdysozoa</taxon>
        <taxon>Arthropoda</taxon>
        <taxon>Hexapoda</taxon>
        <taxon>Insecta</taxon>
        <taxon>Pterygota</taxon>
        <taxon>Neoptera</taxon>
        <taxon>Endopterygota</taxon>
        <taxon>Coleoptera</taxon>
        <taxon>Polyphaga</taxon>
        <taxon>Scarabaeiformia</taxon>
        <taxon>Scarabaeidae</taxon>
        <taxon>Melolonthinae</taxon>
        <taxon>Holotrichia</taxon>
    </lineage>
</organism>